<dbReference type="InterPro" id="IPR044974">
    <property type="entry name" value="Disease_R_plants"/>
</dbReference>
<evidence type="ECO:0000313" key="2">
    <source>
        <dbReference type="RefSeq" id="XP_021819561.1"/>
    </source>
</evidence>
<dbReference type="GeneID" id="110761402"/>
<dbReference type="GO" id="GO:0006952">
    <property type="term" value="P:defense response"/>
    <property type="evidence" value="ECO:0007669"/>
    <property type="project" value="InterPro"/>
</dbReference>
<reference evidence="2" key="1">
    <citation type="submission" date="2025-08" db="UniProtKB">
        <authorList>
            <consortium name="RefSeq"/>
        </authorList>
    </citation>
    <scope>IDENTIFICATION</scope>
</reference>
<dbReference type="KEGG" id="pavi:110761402"/>
<proteinExistence type="predicted"/>
<dbReference type="RefSeq" id="XP_021819561.1">
    <property type="nucleotide sequence ID" value="XM_021963869.1"/>
</dbReference>
<sequence length="159" mass="18184">MTALILQGTNEVKGIVVNFHEDDDIPLNADSFSGMKNLEIFINKHGTLSGDTLNYLSNKLRVIEWNNCQLQYLPSYFHPKELVVFDMRWSRIRQLGKGFKNLAKLTSLNLRDSGFLEKIPDFSGMENLKYLKVTDCTSLIEVYPSVGFLDKLVTLDFSQ</sequence>
<name>A0A6P5T0E3_PRUAV</name>
<evidence type="ECO:0000313" key="1">
    <source>
        <dbReference type="Proteomes" id="UP000515124"/>
    </source>
</evidence>
<gene>
    <name evidence="2" type="primary">LOC110761402</name>
</gene>
<protein>
    <submittedName>
        <fullName evidence="2">Disease resistance protein RPS6-like</fullName>
    </submittedName>
</protein>
<dbReference type="SUPFAM" id="SSF52058">
    <property type="entry name" value="L domain-like"/>
    <property type="match status" value="1"/>
</dbReference>
<dbReference type="PANTHER" id="PTHR11017:SF570">
    <property type="entry name" value="DISEASE RESISTANCE PROTEIN (TIR-NBS CLASS)-RELATED"/>
    <property type="match status" value="1"/>
</dbReference>
<dbReference type="PANTHER" id="PTHR11017">
    <property type="entry name" value="LEUCINE-RICH REPEAT-CONTAINING PROTEIN"/>
    <property type="match status" value="1"/>
</dbReference>
<dbReference type="InterPro" id="IPR032675">
    <property type="entry name" value="LRR_dom_sf"/>
</dbReference>
<organism evidence="1 2">
    <name type="scientific">Prunus avium</name>
    <name type="common">Cherry</name>
    <name type="synonym">Cerasus avium</name>
    <dbReference type="NCBI Taxonomy" id="42229"/>
    <lineage>
        <taxon>Eukaryota</taxon>
        <taxon>Viridiplantae</taxon>
        <taxon>Streptophyta</taxon>
        <taxon>Embryophyta</taxon>
        <taxon>Tracheophyta</taxon>
        <taxon>Spermatophyta</taxon>
        <taxon>Magnoliopsida</taxon>
        <taxon>eudicotyledons</taxon>
        <taxon>Gunneridae</taxon>
        <taxon>Pentapetalae</taxon>
        <taxon>rosids</taxon>
        <taxon>fabids</taxon>
        <taxon>Rosales</taxon>
        <taxon>Rosaceae</taxon>
        <taxon>Amygdaloideae</taxon>
        <taxon>Amygdaleae</taxon>
        <taxon>Prunus</taxon>
    </lineage>
</organism>
<keyword evidence="1" id="KW-1185">Reference proteome</keyword>
<accession>A0A6P5T0E3</accession>
<dbReference type="Proteomes" id="UP000515124">
    <property type="component" value="Unplaced"/>
</dbReference>
<dbReference type="Gene3D" id="3.80.10.10">
    <property type="entry name" value="Ribonuclease Inhibitor"/>
    <property type="match status" value="1"/>
</dbReference>
<dbReference type="AlphaFoldDB" id="A0A6P5T0E3"/>